<name>A0ABY0CXG7_9DELT</name>
<evidence type="ECO:0000313" key="2">
    <source>
        <dbReference type="Proteomes" id="UP000282926"/>
    </source>
</evidence>
<evidence type="ECO:0000313" key="1">
    <source>
        <dbReference type="EMBL" id="RVU48592.1"/>
    </source>
</evidence>
<evidence type="ECO:0008006" key="3">
    <source>
        <dbReference type="Google" id="ProtNLM"/>
    </source>
</evidence>
<reference evidence="1 2" key="1">
    <citation type="submission" date="2019-01" db="EMBL/GenBank/DDBJ databases">
        <title>Lujinxingia litoralis gen. nov., sp. nov. and Lujinxingia sediminis gen. nov., sp. nov., new members in the order Bradymonadales, isolated from coastal sediment.</title>
        <authorList>
            <person name="Li C.-M."/>
        </authorList>
    </citation>
    <scope>NUCLEOTIDE SEQUENCE [LARGE SCALE GENOMIC DNA]</scope>
    <source>
        <strain evidence="1 2">SEH01</strain>
    </source>
</reference>
<dbReference type="Proteomes" id="UP000282926">
    <property type="component" value="Unassembled WGS sequence"/>
</dbReference>
<dbReference type="EMBL" id="SADD01000001">
    <property type="protein sequence ID" value="RVU48592.1"/>
    <property type="molecule type" value="Genomic_DNA"/>
</dbReference>
<gene>
    <name evidence="1" type="ORF">EA187_03945</name>
</gene>
<accession>A0ABY0CXG7</accession>
<dbReference type="RefSeq" id="WP_127779246.1">
    <property type="nucleotide sequence ID" value="NZ_SADD01000001.1"/>
</dbReference>
<protein>
    <recommendedName>
        <fullName evidence="3">Peptidase C-terminal archaeal/bacterial domain-containing protein</fullName>
    </recommendedName>
</protein>
<proteinExistence type="predicted"/>
<dbReference type="PROSITE" id="PS51257">
    <property type="entry name" value="PROKAR_LIPOPROTEIN"/>
    <property type="match status" value="1"/>
</dbReference>
<sequence>MGRWQAWCVVGVAWAVGCSLSPTEPGDSDEGKRGLETRCEAAGGDFYERAPATLCIFGERQGTSVGPGFACPEGFPNRLGDGELLLCNASGEFPAEILVEIDGRYPSCTDCELDAGDVGADVEVGDVGDPGDVERCDDPDELVWVDGQAEVEGSFAGTGLGEALSCDSNASVGHVYALTTDASGDLVIEVEADEGTFVPALSVRNVCAQRASALPGACLRHRAQPSKNVAVLLSAEPATYYVWVSTPPAADRGTYRLRASFQARPEPQDLEACEALPEVSLGDGEVLGLGVSARGQFEVGGPLCGHDASSRAEVGIDVEADGVWSIDLLRGQGQGFAARQRSECSRAEGEVCGDIILGELRRNLLRQEVEAGRKTLSLGNLPDSAIPGYGLELRHSSELEGQSCARPQVLDVSARDEDGVFEAVIAASLRGYRDSAAAECGMNGRDRVWELVLTEPSDVRVEARGVSGAPLSVTLSSSCDAPGDCSVGGVARSGLAAGTYYVRVDGDLDDPADIELDLRVAPALVGGSCEVPGEPVVLAIGDTAQVSLRQEDGFSGVISCGAEVVRDRVVPLDLVEAGDLAIVATGEVSLEDLVVEHAPSCEVSGSCGDAHHGIAALEAGNQVVKLGGSPGVDEGDVEVSLELLKPGERCFGAQLVSLDHDHAVGLGGYQPDAMPGCVSGGLAADRAYAFELSETSTVILTLTPADAQQAVALWLERGACDAAHELACEHGEAGQPATLVLGALQPGFYRVWVGGDPGDSTLHISTN</sequence>
<keyword evidence="2" id="KW-1185">Reference proteome</keyword>
<organism evidence="1 2">
    <name type="scientific">Lujinxingia sediminis</name>
    <dbReference type="NCBI Taxonomy" id="2480984"/>
    <lineage>
        <taxon>Bacteria</taxon>
        <taxon>Deltaproteobacteria</taxon>
        <taxon>Bradymonadales</taxon>
        <taxon>Lujinxingiaceae</taxon>
        <taxon>Lujinxingia</taxon>
    </lineage>
</organism>
<comment type="caution">
    <text evidence="1">The sequence shown here is derived from an EMBL/GenBank/DDBJ whole genome shotgun (WGS) entry which is preliminary data.</text>
</comment>